<dbReference type="InterPro" id="IPR000008">
    <property type="entry name" value="C2_dom"/>
</dbReference>
<sequence>PQFSRFLSSHEEYSTEVSECKDLDGLSQLSYQDNLSYREDDHASIDSRITTESRGTGQRTGTRMVSSIADGISQQVMEGRLEMETAFTNQGFEVNDATDSSLAWSPEEHDEVNSVPAHRAAHEPICKCGDLDVIFNYKASSQKLVVTILEARDIPDKDRSGVNTWQVHTVLMPSKKQRGKTSVQRGPIPIFKDKITFSKLEPEELSSHAIRFRLYAVHKMIGEKMMGEQLFYLSNISQKGEAKVTLILEPRSNLSVSLMIEIWRISHSDSASSTQSLSHGGVPELLVGLSYNATTGRLSVEMIKGSHFRNLAINRPPDTYGKLCLLNSVGQEMSRCKTSIRRGQPNPVYKETFVFQVALFQLSDVTLMISIYNRRSMKRKEMIGWISMGQNSSGEEEQSHWQEMKESKGTQVCRWHTLLES</sequence>
<keyword evidence="2" id="KW-0677">Repeat</keyword>
<dbReference type="CDD" id="cd08408">
    <property type="entry name" value="C2B_Synaptotagmin-14_16"/>
    <property type="match status" value="1"/>
</dbReference>
<comment type="similarity">
    <text evidence="1">Belongs to the synaptotagmin family.</text>
</comment>
<evidence type="ECO:0000256" key="1">
    <source>
        <dbReference type="ARBA" id="ARBA00006996"/>
    </source>
</evidence>
<evidence type="ECO:0000256" key="4">
    <source>
        <dbReference type="ARBA" id="ARBA00063654"/>
    </source>
</evidence>
<dbReference type="PROSITE" id="PS50004">
    <property type="entry name" value="C2"/>
    <property type="match status" value="2"/>
</dbReference>
<feature type="compositionally biased region" description="Polar residues" evidence="5">
    <location>
        <begin position="52"/>
        <end position="63"/>
    </location>
</feature>
<keyword evidence="8" id="KW-1185">Reference proteome</keyword>
<dbReference type="SUPFAM" id="SSF49562">
    <property type="entry name" value="C2 domain (Calcium/lipid-binding domain, CaLB)"/>
    <property type="match status" value="2"/>
</dbReference>
<gene>
    <name evidence="7" type="ORF">N312_12059</name>
</gene>
<dbReference type="PANTHER" id="PTHR46129:SF4">
    <property type="entry name" value="SYNAPTOTAGMIN-16"/>
    <property type="match status" value="1"/>
</dbReference>
<dbReference type="Proteomes" id="UP000053309">
    <property type="component" value="Unassembled WGS sequence"/>
</dbReference>
<dbReference type="FunFam" id="2.60.40.150:FF:000153">
    <property type="entry name" value="Synaptotagmin 16"/>
    <property type="match status" value="1"/>
</dbReference>
<evidence type="ECO:0000313" key="7">
    <source>
        <dbReference type="EMBL" id="KFO13261.1"/>
    </source>
</evidence>
<feature type="domain" description="C2" evidence="6">
    <location>
        <begin position="281"/>
        <end position="416"/>
    </location>
</feature>
<accession>A0A087VKW9</accession>
<dbReference type="GO" id="GO:0005543">
    <property type="term" value="F:phospholipid binding"/>
    <property type="evidence" value="ECO:0007669"/>
    <property type="project" value="UniProtKB-ARBA"/>
</dbReference>
<feature type="non-terminal residue" evidence="7">
    <location>
        <position position="421"/>
    </location>
</feature>
<dbReference type="InterPro" id="IPR035892">
    <property type="entry name" value="C2_domain_sf"/>
</dbReference>
<dbReference type="InterPro" id="IPR043541">
    <property type="entry name" value="SYT14/14L/16"/>
</dbReference>
<protein>
    <submittedName>
        <fullName evidence="7">Synaptotagmin-16</fullName>
    </submittedName>
</protein>
<feature type="compositionally biased region" description="Basic and acidic residues" evidence="5">
    <location>
        <begin position="40"/>
        <end position="51"/>
    </location>
</feature>
<evidence type="ECO:0000259" key="6">
    <source>
        <dbReference type="PROSITE" id="PS50004"/>
    </source>
</evidence>
<comment type="function">
    <text evidence="3">May be involved in the trafficking and exocytosis of secretory vesicles in non-neuronal tissues. Is Ca(2+)-independent.</text>
</comment>
<dbReference type="PANTHER" id="PTHR46129">
    <property type="entry name" value="SYNAPTOTAGMIN 14, ISOFORM D"/>
    <property type="match status" value="1"/>
</dbReference>
<name>A0A087VKW9_BALRE</name>
<evidence type="ECO:0000256" key="5">
    <source>
        <dbReference type="SAM" id="MobiDB-lite"/>
    </source>
</evidence>
<dbReference type="EMBL" id="KL497111">
    <property type="protein sequence ID" value="KFO13261.1"/>
    <property type="molecule type" value="Genomic_DNA"/>
</dbReference>
<evidence type="ECO:0000256" key="3">
    <source>
        <dbReference type="ARBA" id="ARBA00056709"/>
    </source>
</evidence>
<proteinExistence type="inferred from homology"/>
<dbReference type="CDD" id="cd08389">
    <property type="entry name" value="C2A_Synaptotagmin-14_16"/>
    <property type="match status" value="1"/>
</dbReference>
<dbReference type="Gene3D" id="2.60.40.150">
    <property type="entry name" value="C2 domain"/>
    <property type="match status" value="2"/>
</dbReference>
<reference evidence="7 8" key="1">
    <citation type="submission" date="2014-04" db="EMBL/GenBank/DDBJ databases">
        <title>Genome evolution of avian class.</title>
        <authorList>
            <person name="Zhang G."/>
            <person name="Li C."/>
        </authorList>
    </citation>
    <scope>NUCLEOTIDE SEQUENCE [LARGE SCALE GENOMIC DNA]</scope>
    <source>
        <strain evidence="7">BGI_N312</strain>
    </source>
</reference>
<feature type="region of interest" description="Disordered" evidence="5">
    <location>
        <begin position="40"/>
        <end position="63"/>
    </location>
</feature>
<feature type="domain" description="C2" evidence="6">
    <location>
        <begin position="127"/>
        <end position="246"/>
    </location>
</feature>
<organism evidence="7 8">
    <name type="scientific">Balearica regulorum gibbericeps</name>
    <name type="common">East African grey crowned-crane</name>
    <dbReference type="NCBI Taxonomy" id="100784"/>
    <lineage>
        <taxon>Eukaryota</taxon>
        <taxon>Metazoa</taxon>
        <taxon>Chordata</taxon>
        <taxon>Craniata</taxon>
        <taxon>Vertebrata</taxon>
        <taxon>Euteleostomi</taxon>
        <taxon>Archelosauria</taxon>
        <taxon>Archosauria</taxon>
        <taxon>Dinosauria</taxon>
        <taxon>Saurischia</taxon>
        <taxon>Theropoda</taxon>
        <taxon>Coelurosauria</taxon>
        <taxon>Aves</taxon>
        <taxon>Neognathae</taxon>
        <taxon>Neoaves</taxon>
        <taxon>Gruiformes</taxon>
        <taxon>Gruidae</taxon>
        <taxon>Balearica</taxon>
    </lineage>
</organism>
<dbReference type="SMART" id="SM00239">
    <property type="entry name" value="C2"/>
    <property type="match status" value="2"/>
</dbReference>
<dbReference type="AlphaFoldDB" id="A0A087VKW9"/>
<dbReference type="GO" id="GO:0042802">
    <property type="term" value="F:identical protein binding"/>
    <property type="evidence" value="ECO:0007669"/>
    <property type="project" value="UniProtKB-ARBA"/>
</dbReference>
<dbReference type="Pfam" id="PF00168">
    <property type="entry name" value="C2"/>
    <property type="match status" value="2"/>
</dbReference>
<dbReference type="FunFam" id="2.60.40.150:FF:000062">
    <property type="entry name" value="synaptotagmin-14 isoform X1"/>
    <property type="match status" value="1"/>
</dbReference>
<comment type="subunit">
    <text evidence="4">Homodimer. Can also form heterodimers.</text>
</comment>
<evidence type="ECO:0000313" key="8">
    <source>
        <dbReference type="Proteomes" id="UP000053309"/>
    </source>
</evidence>
<evidence type="ECO:0000256" key="2">
    <source>
        <dbReference type="ARBA" id="ARBA00022737"/>
    </source>
</evidence>
<feature type="non-terminal residue" evidence="7">
    <location>
        <position position="1"/>
    </location>
</feature>